<evidence type="ECO:0000313" key="2">
    <source>
        <dbReference type="EMBL" id="OAE24270.1"/>
    </source>
</evidence>
<organism evidence="2 3">
    <name type="scientific">Marchantia polymorpha subsp. ruderalis</name>
    <dbReference type="NCBI Taxonomy" id="1480154"/>
    <lineage>
        <taxon>Eukaryota</taxon>
        <taxon>Viridiplantae</taxon>
        <taxon>Streptophyta</taxon>
        <taxon>Embryophyta</taxon>
        <taxon>Marchantiophyta</taxon>
        <taxon>Marchantiopsida</taxon>
        <taxon>Marchantiidae</taxon>
        <taxon>Marchantiales</taxon>
        <taxon>Marchantiaceae</taxon>
        <taxon>Marchantia</taxon>
    </lineage>
</organism>
<keyword evidence="3" id="KW-1185">Reference proteome</keyword>
<dbReference type="InterPro" id="IPR032675">
    <property type="entry name" value="LRR_dom_sf"/>
</dbReference>
<protein>
    <recommendedName>
        <fullName evidence="4">C-terminal of Roc (COR) domain-containing protein</fullName>
    </recommendedName>
</protein>
<reference evidence="2" key="1">
    <citation type="submission" date="2016-03" db="EMBL/GenBank/DDBJ databases">
        <title>Mechanisms controlling the formation of the plant cell surface in tip-growing cells are functionally conserved among land plants.</title>
        <authorList>
            <person name="Honkanen S."/>
            <person name="Jones V.A."/>
            <person name="Morieri G."/>
            <person name="Champion C."/>
            <person name="Hetherington A.J."/>
            <person name="Kelly S."/>
            <person name="Saint-Marcoux D."/>
            <person name="Proust H."/>
            <person name="Prescott H."/>
            <person name="Dolan L."/>
        </authorList>
    </citation>
    <scope>NUCLEOTIDE SEQUENCE [LARGE SCALE GENOMIC DNA]</scope>
    <source>
        <tissue evidence="2">Whole gametophyte</tissue>
    </source>
</reference>
<dbReference type="Proteomes" id="UP000077202">
    <property type="component" value="Unassembled WGS sequence"/>
</dbReference>
<comment type="caution">
    <text evidence="2">The sequence shown here is derived from an EMBL/GenBank/DDBJ whole genome shotgun (WGS) entry which is preliminary data.</text>
</comment>
<feature type="compositionally biased region" description="Polar residues" evidence="1">
    <location>
        <begin position="799"/>
        <end position="808"/>
    </location>
</feature>
<sequence length="955" mass="107198">MEVAGSSIVSDAAEIRGMDSADQEPETSYLSEKDEEPELPSAVQDLIRRLEDAKAETLGPRGSDYFYLHMPGFREFFPESASLSTITGWRSKVRLRVLEAIALTIARCTPHYLYVREICDGDISRFTASEWEVLLRGFHSSTVLQGIYCFGVKWNSDAEVESLCLQLGRILNSSSIKTLSIMHCPMTARCFLNLASGLRGNYDSKLESLRLRDLGVDSSVMKHVVDMISSAPLLKKLELGGENCSMDMDEETVGMLSQALIQSSGLKKLYLENVKWGAALLLKALAGDDGNRSIQTLRLRSIDRLGDCLRQLLTSNASLKKVKLSDMRMSPEKWHQLGEVIRDNAIATRILVGFELEHNVRDDWKSVEALARAASSHVKDPIVELILVTLSDHDFLLSLNLLVSVLRGEIKSFSSFHLEEEVDTSDSNQDRIGSIPSINGKLGETSVLKSLQLSVQRGDIWKGVWKDLMGCLRVNTSVTHLNLSEWELDEDAFRNLMGCLRVNTSVTHLNLSNCGFNKLDEDAFRDLMELLQVNLALQEIDFSRTSWKKDGKAAQIQEALKQNQKRAVYMSIFREAKLEFGDAKAGRLFLCGSPRAVSIPNLDYIIVDPNWLTNTLLGKLVAQGQNFQAQESTSSCKTVARDSYTRRDGCVSETVFDRLIEEIVKKKPHGERVVHKELIEKILINLDLCFKLEDTSEYFIPSFIPEEQKLQEGTHVESMVWETRVEPSTFVGIRIQCQDERTMSLTAAFFPCFQEGLIQQLESLQQGIIRVNNDLVHSQAEDENMANNSKFHDMKDSNRPSSRCLSQANTSVENSSTQLILSKIDKLEGYMGRRFDGVDEGLRSVVSIVQRLENKAGLDVICGLGQAIPNWEELKSDVVRLDGISDCDSMAVLKGEESKELEEAWLSIQQTLAHINYSAIFKLYQVKYLRLELGGHAWVCEECMNKGHSSGILTD</sequence>
<name>A0A176VTZ1_MARPO</name>
<evidence type="ECO:0000256" key="1">
    <source>
        <dbReference type="SAM" id="MobiDB-lite"/>
    </source>
</evidence>
<feature type="region of interest" description="Disordered" evidence="1">
    <location>
        <begin position="1"/>
        <end position="38"/>
    </location>
</feature>
<dbReference type="AlphaFoldDB" id="A0A176VTZ1"/>
<feature type="region of interest" description="Disordered" evidence="1">
    <location>
        <begin position="787"/>
        <end position="808"/>
    </location>
</feature>
<gene>
    <name evidence="2" type="ORF">AXG93_1528s1200</name>
</gene>
<dbReference type="PANTHER" id="PTHR47679">
    <property type="entry name" value="PROTEIN TORNADO 1"/>
    <property type="match status" value="1"/>
</dbReference>
<evidence type="ECO:0000313" key="3">
    <source>
        <dbReference type="Proteomes" id="UP000077202"/>
    </source>
</evidence>
<proteinExistence type="predicted"/>
<dbReference type="Gene3D" id="3.80.10.10">
    <property type="entry name" value="Ribonuclease Inhibitor"/>
    <property type="match status" value="1"/>
</dbReference>
<evidence type="ECO:0008006" key="4">
    <source>
        <dbReference type="Google" id="ProtNLM"/>
    </source>
</evidence>
<dbReference type="EMBL" id="LVLJ01002667">
    <property type="protein sequence ID" value="OAE24270.1"/>
    <property type="molecule type" value="Genomic_DNA"/>
</dbReference>
<dbReference type="SUPFAM" id="SSF52047">
    <property type="entry name" value="RNI-like"/>
    <property type="match status" value="1"/>
</dbReference>
<dbReference type="PANTHER" id="PTHR47679:SF1">
    <property type="entry name" value="PROTEIN TORNADO 1"/>
    <property type="match status" value="1"/>
</dbReference>
<accession>A0A176VTZ1</accession>